<protein>
    <recommendedName>
        <fullName evidence="3">HK97 gp10 family phage protein</fullName>
    </recommendedName>
</protein>
<comment type="caution">
    <text evidence="1">The sequence shown here is derived from an EMBL/GenBank/DDBJ whole genome shotgun (WGS) entry which is preliminary data.</text>
</comment>
<dbReference type="EMBL" id="PKRZ01000002">
    <property type="protein sequence ID" value="PLW59002.1"/>
    <property type="molecule type" value="Genomic_DNA"/>
</dbReference>
<sequence>MGVELDIKAIAKQFEDEITKKTADYISTQVKAEAIKASSRAKIIRSRSGKRYRYKNTGQLARNISMARENGKYTVSDGTRANYSDGSYHGMYFLVEKRGENAIKQILKNAKAYTESTRL</sequence>
<dbReference type="AlphaFoldDB" id="A0A2N5W9U7"/>
<proteinExistence type="predicted"/>
<dbReference type="InterPro" id="IPR057960">
    <property type="entry name" value="Skunalike_TailTerm"/>
</dbReference>
<accession>A0A2N5W9U7</accession>
<gene>
    <name evidence="1" type="ORF">CYU10_002405</name>
</gene>
<reference evidence="2" key="1">
    <citation type="submission" date="2016-08" db="EMBL/GenBank/DDBJ databases">
        <title>Comparative genomics of Lactococcus lactis strain WFLU12 isolated from the gastrointestinal tract of wild olive flounder (Paralichythys olivaceus).</title>
        <authorList>
            <person name="Nguyen T.L."/>
            <person name="Kim D.-H."/>
        </authorList>
    </citation>
    <scope>NUCLEOTIDE SEQUENCE [LARGE SCALE GENOMIC DNA]</scope>
    <source>
        <strain evidence="2">WFLU12</strain>
    </source>
</reference>
<dbReference type="Proteomes" id="UP000234865">
    <property type="component" value="Unassembled WGS sequence"/>
</dbReference>
<evidence type="ECO:0000313" key="1">
    <source>
        <dbReference type="EMBL" id="PLW59002.1"/>
    </source>
</evidence>
<name>A0A2N5W9U7_LACLL</name>
<dbReference type="Pfam" id="PF25685">
    <property type="entry name" value="Skunalike_TailTerm"/>
    <property type="match status" value="1"/>
</dbReference>
<dbReference type="RefSeq" id="WP_095587020.1">
    <property type="nucleotide sequence ID" value="NZ_PKRZ01000002.1"/>
</dbReference>
<evidence type="ECO:0008006" key="3">
    <source>
        <dbReference type="Google" id="ProtNLM"/>
    </source>
</evidence>
<organism evidence="1 2">
    <name type="scientific">Lactococcus lactis subsp. lactis</name>
    <name type="common">Streptococcus lactis</name>
    <dbReference type="NCBI Taxonomy" id="1360"/>
    <lineage>
        <taxon>Bacteria</taxon>
        <taxon>Bacillati</taxon>
        <taxon>Bacillota</taxon>
        <taxon>Bacilli</taxon>
        <taxon>Lactobacillales</taxon>
        <taxon>Streptococcaceae</taxon>
        <taxon>Lactococcus</taxon>
    </lineage>
</organism>
<evidence type="ECO:0000313" key="2">
    <source>
        <dbReference type="Proteomes" id="UP000234865"/>
    </source>
</evidence>